<gene>
    <name evidence="2" type="ORF">Apa02nite_063870</name>
</gene>
<reference evidence="2 3" key="1">
    <citation type="submission" date="2021-01" db="EMBL/GenBank/DDBJ databases">
        <title>Whole genome shotgun sequence of Actinoplanes palleronii NBRC 14916.</title>
        <authorList>
            <person name="Komaki H."/>
            <person name="Tamura T."/>
        </authorList>
    </citation>
    <scope>NUCLEOTIDE SEQUENCE [LARGE SCALE GENOMIC DNA]</scope>
    <source>
        <strain evidence="2 3">NBRC 14916</strain>
    </source>
</reference>
<protein>
    <recommendedName>
        <fullName evidence="4">Ricin B lectin domain-containing protein</fullName>
    </recommendedName>
</protein>
<keyword evidence="1" id="KW-1133">Transmembrane helix</keyword>
<dbReference type="EMBL" id="BOMS01000101">
    <property type="protein sequence ID" value="GIE70279.1"/>
    <property type="molecule type" value="Genomic_DNA"/>
</dbReference>
<evidence type="ECO:0000313" key="3">
    <source>
        <dbReference type="Proteomes" id="UP000624709"/>
    </source>
</evidence>
<accession>A0ABQ4BHX0</accession>
<sequence>MSDDQVNSGFRAYADHLQRTADLAPAAEIRRRGDRRRRNRAAGAAFAVVLIAAVGIGVGLDRGPDRSVPPIGPSASPSVAASRSKAVPSVTSNLSQLKRFGVDFNTGVLIDVADDGVAHWMQVGADDVVDFTGGVKDASTEMSLLPASTTTPNSVVVVPVARPDSCVTDTPDVPLRLQPCQDGDPAQIWELVPAGDSGQFEMKGAYGTLRVDDKLVEEQQTGWVGMQTINF</sequence>
<evidence type="ECO:0008006" key="4">
    <source>
        <dbReference type="Google" id="ProtNLM"/>
    </source>
</evidence>
<comment type="caution">
    <text evidence="2">The sequence shown here is derived from an EMBL/GenBank/DDBJ whole genome shotgun (WGS) entry which is preliminary data.</text>
</comment>
<feature type="transmembrane region" description="Helical" evidence="1">
    <location>
        <begin position="41"/>
        <end position="60"/>
    </location>
</feature>
<proteinExistence type="predicted"/>
<evidence type="ECO:0000313" key="2">
    <source>
        <dbReference type="EMBL" id="GIE70279.1"/>
    </source>
</evidence>
<keyword evidence="1" id="KW-0812">Transmembrane</keyword>
<evidence type="ECO:0000256" key="1">
    <source>
        <dbReference type="SAM" id="Phobius"/>
    </source>
</evidence>
<name>A0ABQ4BHX0_9ACTN</name>
<dbReference type="Proteomes" id="UP000624709">
    <property type="component" value="Unassembled WGS sequence"/>
</dbReference>
<dbReference type="RefSeq" id="WP_203828330.1">
    <property type="nucleotide sequence ID" value="NZ_BAAATY010000036.1"/>
</dbReference>
<keyword evidence="1" id="KW-0472">Membrane</keyword>
<organism evidence="2 3">
    <name type="scientific">Actinoplanes palleronii</name>
    <dbReference type="NCBI Taxonomy" id="113570"/>
    <lineage>
        <taxon>Bacteria</taxon>
        <taxon>Bacillati</taxon>
        <taxon>Actinomycetota</taxon>
        <taxon>Actinomycetes</taxon>
        <taxon>Micromonosporales</taxon>
        <taxon>Micromonosporaceae</taxon>
        <taxon>Actinoplanes</taxon>
    </lineage>
</organism>
<keyword evidence="3" id="KW-1185">Reference proteome</keyword>